<protein>
    <submittedName>
        <fullName evidence="2">Uncharacterized protein</fullName>
    </submittedName>
</protein>
<accession>A0AAF1BUE6</accession>
<gene>
    <name evidence="2" type="ORF">LOC62_07G009452</name>
</gene>
<organism evidence="2 3">
    <name type="scientific">Vanrija pseudolonga</name>
    <dbReference type="NCBI Taxonomy" id="143232"/>
    <lineage>
        <taxon>Eukaryota</taxon>
        <taxon>Fungi</taxon>
        <taxon>Dikarya</taxon>
        <taxon>Basidiomycota</taxon>
        <taxon>Agaricomycotina</taxon>
        <taxon>Tremellomycetes</taxon>
        <taxon>Trichosporonales</taxon>
        <taxon>Trichosporonaceae</taxon>
        <taxon>Vanrija</taxon>
    </lineage>
</organism>
<feature type="compositionally biased region" description="Polar residues" evidence="1">
    <location>
        <begin position="214"/>
        <end position="227"/>
    </location>
</feature>
<reference evidence="2" key="1">
    <citation type="submission" date="2023-10" db="EMBL/GenBank/DDBJ databases">
        <authorList>
            <person name="Noh H."/>
        </authorList>
    </citation>
    <scope>NUCLEOTIDE SEQUENCE</scope>
    <source>
        <strain evidence="2">DUCC4014</strain>
    </source>
</reference>
<dbReference type="GeneID" id="87812613"/>
<evidence type="ECO:0000313" key="3">
    <source>
        <dbReference type="Proteomes" id="UP000827549"/>
    </source>
</evidence>
<dbReference type="Proteomes" id="UP000827549">
    <property type="component" value="Chromosome 7"/>
</dbReference>
<proteinExistence type="predicted"/>
<sequence length="285" mass="31519">MQFTPYPQLAARVASINARLEPFPRAKLMISTVLPHVQGSPILDQNTRRFLTWVTSIKATRTSLTPGQPEFHAALASTEARRYNEALYAAVLSHRLRKVVGDLFRAYFRFLETVCNVLEFEVTYLEMWNTEEERERQGVYTRFLPCGIARAEEQVAALKDKIEADISEAMEGIRSLSSAFDRYALPFRPPPLWTAVALLRGLGAIPRPPVPIPSETQPASTSTQPVNQHAPRTPGDTLTTGAVPSTGAGSLVSTIGNPTIDPRLLVVRNLDDSGDNSWLFDGSFP</sequence>
<evidence type="ECO:0000313" key="2">
    <source>
        <dbReference type="EMBL" id="WOO85963.1"/>
    </source>
</evidence>
<name>A0AAF1BUE6_9TREE</name>
<dbReference type="RefSeq" id="XP_062631989.1">
    <property type="nucleotide sequence ID" value="XM_062776005.1"/>
</dbReference>
<evidence type="ECO:0000256" key="1">
    <source>
        <dbReference type="SAM" id="MobiDB-lite"/>
    </source>
</evidence>
<keyword evidence="3" id="KW-1185">Reference proteome</keyword>
<dbReference type="EMBL" id="CP086720">
    <property type="protein sequence ID" value="WOO85963.1"/>
    <property type="molecule type" value="Genomic_DNA"/>
</dbReference>
<feature type="region of interest" description="Disordered" evidence="1">
    <location>
        <begin position="209"/>
        <end position="242"/>
    </location>
</feature>
<dbReference type="AlphaFoldDB" id="A0AAF1BUE6"/>